<organism evidence="6 7">
    <name type="scientific">Enterococcus asini</name>
    <dbReference type="NCBI Taxonomy" id="57732"/>
    <lineage>
        <taxon>Bacteria</taxon>
        <taxon>Bacillati</taxon>
        <taxon>Bacillota</taxon>
        <taxon>Bacilli</taxon>
        <taxon>Lactobacillales</taxon>
        <taxon>Enterococcaceae</taxon>
        <taxon>Enterococcus</taxon>
    </lineage>
</organism>
<dbReference type="InterPro" id="IPR019267">
    <property type="entry name" value="CRISPR-assoc_Cas6_C"/>
</dbReference>
<accession>A0AAW8TTA2</accession>
<dbReference type="AlphaFoldDB" id="A0AAW8TTA2"/>
<dbReference type="NCBIfam" id="TIGR01877">
    <property type="entry name" value="cas_cas6"/>
    <property type="match status" value="1"/>
</dbReference>
<keyword evidence="1" id="KW-0540">Nuclease</keyword>
<dbReference type="Gene3D" id="3.30.70.1900">
    <property type="match status" value="1"/>
</dbReference>
<evidence type="ECO:0000313" key="6">
    <source>
        <dbReference type="EMBL" id="MDT2808919.1"/>
    </source>
</evidence>
<sequence length="249" mass="28558">MIYKLTAQLELPQELQTNNLGSTLHGVLMELLPTEIVKQLHSASAYSPLRQRLIIKRGSKPRWEIVSLSSELGKILMNCLMDRTSILLKHHQIEVAIGNISVEKIDETALIKDCFSQQVSPRYIKLAIQTPIAFKSKGEYEIFPDLQKFFRSIMLTFDSFFEDYELYDSETLTYILENVKIVDYRMRSTRFHLEGVRIPSFTGELKFRISGPQPMQQLIHLIIQFGELSGVGIKTSLGMGKYTLVEPNN</sequence>
<dbReference type="CDD" id="cd21141">
    <property type="entry name" value="Cas6_III-like"/>
    <property type="match status" value="1"/>
</dbReference>
<proteinExistence type="predicted"/>
<evidence type="ECO:0000259" key="5">
    <source>
        <dbReference type="Pfam" id="PF10040"/>
    </source>
</evidence>
<feature type="domain" description="CRISPR-associated protein Cas6 C-terminal" evidence="5">
    <location>
        <begin position="127"/>
        <end position="242"/>
    </location>
</feature>
<evidence type="ECO:0000256" key="4">
    <source>
        <dbReference type="ARBA" id="ARBA00023118"/>
    </source>
</evidence>
<protein>
    <submittedName>
        <fullName evidence="6">CRISPR-associated endoribonuclease Cas6</fullName>
    </submittedName>
</protein>
<dbReference type="Pfam" id="PF10040">
    <property type="entry name" value="CRISPR_Cas6"/>
    <property type="match status" value="1"/>
</dbReference>
<dbReference type="InterPro" id="IPR010156">
    <property type="entry name" value="CRISPR-assoc_prot_Cas6"/>
</dbReference>
<gene>
    <name evidence="6" type="primary">cas6</name>
    <name evidence="6" type="ORF">P7H43_00190</name>
</gene>
<keyword evidence="2" id="KW-0255">Endonuclease</keyword>
<evidence type="ECO:0000256" key="3">
    <source>
        <dbReference type="ARBA" id="ARBA00022801"/>
    </source>
</evidence>
<name>A0AAW8TTA2_9ENTE</name>
<keyword evidence="4" id="KW-0051">Antiviral defense</keyword>
<dbReference type="GO" id="GO:0004519">
    <property type="term" value="F:endonuclease activity"/>
    <property type="evidence" value="ECO:0007669"/>
    <property type="project" value="UniProtKB-KW"/>
</dbReference>
<reference evidence="6" key="1">
    <citation type="submission" date="2023-03" db="EMBL/GenBank/DDBJ databases">
        <authorList>
            <person name="Shen W."/>
            <person name="Cai J."/>
        </authorList>
    </citation>
    <scope>NUCLEOTIDE SEQUENCE</scope>
    <source>
        <strain evidence="6">B226-2</strain>
    </source>
</reference>
<dbReference type="GO" id="GO:0051607">
    <property type="term" value="P:defense response to virus"/>
    <property type="evidence" value="ECO:0007669"/>
    <property type="project" value="UniProtKB-KW"/>
</dbReference>
<dbReference type="RefSeq" id="WP_311834786.1">
    <property type="nucleotide sequence ID" value="NZ_JARQBJ010000001.1"/>
</dbReference>
<dbReference type="Proteomes" id="UP001256711">
    <property type="component" value="Unassembled WGS sequence"/>
</dbReference>
<keyword evidence="3" id="KW-0378">Hydrolase</keyword>
<dbReference type="GO" id="GO:0016788">
    <property type="term" value="F:hydrolase activity, acting on ester bonds"/>
    <property type="evidence" value="ECO:0007669"/>
    <property type="project" value="InterPro"/>
</dbReference>
<evidence type="ECO:0000256" key="2">
    <source>
        <dbReference type="ARBA" id="ARBA00022759"/>
    </source>
</evidence>
<evidence type="ECO:0000313" key="7">
    <source>
        <dbReference type="Proteomes" id="UP001256711"/>
    </source>
</evidence>
<evidence type="ECO:0000256" key="1">
    <source>
        <dbReference type="ARBA" id="ARBA00022722"/>
    </source>
</evidence>
<comment type="caution">
    <text evidence="6">The sequence shown here is derived from an EMBL/GenBank/DDBJ whole genome shotgun (WGS) entry which is preliminary data.</text>
</comment>
<dbReference type="EMBL" id="JARQBJ010000001">
    <property type="protein sequence ID" value="MDT2808919.1"/>
    <property type="molecule type" value="Genomic_DNA"/>
</dbReference>